<reference evidence="1" key="1">
    <citation type="journal article" date="2010" name="ISME J.">
        <title>Metagenome of the Mediterranean deep chlorophyll maximum studied by direct and fosmid library 454 pyrosequencing.</title>
        <authorList>
            <person name="Ghai R."/>
            <person name="Martin-Cuadrado A.B."/>
            <person name="Molto A.G."/>
            <person name="Heredia I.G."/>
            <person name="Cabrera R."/>
            <person name="Martin J."/>
            <person name="Verdu M."/>
            <person name="Deschamps P."/>
            <person name="Moreira D."/>
            <person name="Lopez-Garcia P."/>
            <person name="Mira A."/>
            <person name="Rodriguez-Valera F."/>
        </authorList>
    </citation>
    <scope>NUCLEOTIDE SEQUENCE</scope>
</reference>
<name>D6PC04_9ARCH</name>
<dbReference type="EMBL" id="GU942973">
    <property type="protein sequence ID" value="ADD93255.1"/>
    <property type="molecule type" value="Genomic_DNA"/>
</dbReference>
<organism evidence="1">
    <name type="scientific">uncultured archaeon MedDCM-OCT-S08-C82</name>
    <dbReference type="NCBI Taxonomy" id="743099"/>
    <lineage>
        <taxon>Archaea</taxon>
        <taxon>environmental samples</taxon>
    </lineage>
</organism>
<dbReference type="AlphaFoldDB" id="D6PC04"/>
<accession>D6PC04</accession>
<protein>
    <submittedName>
        <fullName evidence="1">Uncharacterized protein</fullName>
    </submittedName>
</protein>
<evidence type="ECO:0000313" key="1">
    <source>
        <dbReference type="EMBL" id="ADD93255.1"/>
    </source>
</evidence>
<proteinExistence type="predicted"/>
<sequence>MSKSRTKISDAAFERVATGLVEALERGTEAWPLPEPPMSDPDFPAIPPTSPHRLFEEGLGILNIDRGMFDRHLNTVVDLIVPHRMNLSDDPFEIHQKWLGRRMDDVAHRLLFHIATDWLAQAFDPQAPNTDRWWLSIALLNGLATVPYGNRFTKGTTSWNRSRSLNGQVPGTRNPTQDPNTWTGMLTPLSLGCPVRWWLMTAVSLRLVGSLNALKAVTWTAAFCCSNGSVSFWSENPSLSHSVSKKFFCEEPPTRSLKWPTR</sequence>